<evidence type="ECO:0000259" key="8">
    <source>
        <dbReference type="SMART" id="SM00849"/>
    </source>
</evidence>
<keyword evidence="2" id="KW-1003">Cell membrane</keyword>
<keyword evidence="5 7" id="KW-0472">Membrane</keyword>
<evidence type="ECO:0000313" key="10">
    <source>
        <dbReference type="Proteomes" id="UP000248039"/>
    </source>
</evidence>
<feature type="transmembrane region" description="Helical" evidence="7">
    <location>
        <begin position="465"/>
        <end position="484"/>
    </location>
</feature>
<evidence type="ECO:0000256" key="4">
    <source>
        <dbReference type="ARBA" id="ARBA00022989"/>
    </source>
</evidence>
<comment type="subcellular location">
    <subcellularLocation>
        <location evidence="1">Cell membrane</location>
        <topology evidence="1">Multi-pass membrane protein</topology>
    </subcellularLocation>
</comment>
<feature type="transmembrane region" description="Helical" evidence="7">
    <location>
        <begin position="90"/>
        <end position="110"/>
    </location>
</feature>
<proteinExistence type="predicted"/>
<comment type="caution">
    <text evidence="9">The sequence shown here is derived from an EMBL/GenBank/DDBJ whole genome shotgun (WGS) entry which is preliminary data.</text>
</comment>
<evidence type="ECO:0000313" key="9">
    <source>
        <dbReference type="EMBL" id="PYC77095.1"/>
    </source>
</evidence>
<dbReference type="InterPro" id="IPR035681">
    <property type="entry name" value="ComA-like_MBL"/>
</dbReference>
<feature type="transmembrane region" description="Helical" evidence="7">
    <location>
        <begin position="568"/>
        <end position="587"/>
    </location>
</feature>
<feature type="compositionally biased region" description="Low complexity" evidence="6">
    <location>
        <begin position="10"/>
        <end position="19"/>
    </location>
</feature>
<dbReference type="AlphaFoldDB" id="A0A2V4NAP6"/>
<feature type="transmembrane region" description="Helical" evidence="7">
    <location>
        <begin position="35"/>
        <end position="52"/>
    </location>
</feature>
<feature type="transmembrane region" description="Helical" evidence="7">
    <location>
        <begin position="290"/>
        <end position="311"/>
    </location>
</feature>
<dbReference type="NCBIfam" id="TIGR00360">
    <property type="entry name" value="ComEC_N-term"/>
    <property type="match status" value="1"/>
</dbReference>
<dbReference type="InterPro" id="IPR036866">
    <property type="entry name" value="RibonucZ/Hydroxyglut_hydro"/>
</dbReference>
<dbReference type="EMBL" id="PYBW01000074">
    <property type="protein sequence ID" value="PYC77095.1"/>
    <property type="molecule type" value="Genomic_DNA"/>
</dbReference>
<feature type="transmembrane region" description="Helical" evidence="7">
    <location>
        <begin position="527"/>
        <end position="548"/>
    </location>
</feature>
<dbReference type="Pfam" id="PF03772">
    <property type="entry name" value="Competence"/>
    <property type="match status" value="1"/>
</dbReference>
<feature type="transmembrane region" description="Helical" evidence="7">
    <location>
        <begin position="323"/>
        <end position="348"/>
    </location>
</feature>
<evidence type="ECO:0000256" key="3">
    <source>
        <dbReference type="ARBA" id="ARBA00022692"/>
    </source>
</evidence>
<dbReference type="InterPro" id="IPR004477">
    <property type="entry name" value="ComEC_N"/>
</dbReference>
<accession>A0A2V4NAP6</accession>
<organism evidence="9 10">
    <name type="scientific">Streptomyces tateyamensis</name>
    <dbReference type="NCBI Taxonomy" id="565073"/>
    <lineage>
        <taxon>Bacteria</taxon>
        <taxon>Bacillati</taxon>
        <taxon>Actinomycetota</taxon>
        <taxon>Actinomycetes</taxon>
        <taxon>Kitasatosporales</taxon>
        <taxon>Streptomycetaceae</taxon>
        <taxon>Streptomyces</taxon>
    </lineage>
</organism>
<dbReference type="InterPro" id="IPR052159">
    <property type="entry name" value="Competence_DNA_uptake"/>
</dbReference>
<evidence type="ECO:0000256" key="7">
    <source>
        <dbReference type="SAM" id="Phobius"/>
    </source>
</evidence>
<dbReference type="GO" id="GO:0005886">
    <property type="term" value="C:plasma membrane"/>
    <property type="evidence" value="ECO:0007669"/>
    <property type="project" value="UniProtKB-SubCell"/>
</dbReference>
<feature type="transmembrane region" description="Helical" evidence="7">
    <location>
        <begin position="58"/>
        <end position="78"/>
    </location>
</feature>
<gene>
    <name evidence="9" type="ORF">C7C46_20430</name>
</gene>
<keyword evidence="3 7" id="KW-0812">Transmembrane</keyword>
<dbReference type="SMART" id="SM00849">
    <property type="entry name" value="Lactamase_B"/>
    <property type="match status" value="1"/>
</dbReference>
<keyword evidence="4 7" id="KW-1133">Transmembrane helix</keyword>
<dbReference type="InterPro" id="IPR001279">
    <property type="entry name" value="Metallo-B-lactamas"/>
</dbReference>
<dbReference type="PANTHER" id="PTHR30619:SF1">
    <property type="entry name" value="RECOMBINATION PROTEIN 2"/>
    <property type="match status" value="1"/>
</dbReference>
<feature type="transmembrane region" description="Helical" evidence="7">
    <location>
        <begin position="401"/>
        <end position="419"/>
    </location>
</feature>
<evidence type="ECO:0000256" key="5">
    <source>
        <dbReference type="ARBA" id="ARBA00023136"/>
    </source>
</evidence>
<feature type="region of interest" description="Disordered" evidence="6">
    <location>
        <begin position="1"/>
        <end position="27"/>
    </location>
</feature>
<reference evidence="9 10" key="1">
    <citation type="submission" date="2018-03" db="EMBL/GenBank/DDBJ databases">
        <title>Bioinformatic expansion and discovery of thiopeptide antibiotics.</title>
        <authorList>
            <person name="Schwalen C.J."/>
            <person name="Hudson G.A."/>
            <person name="Mitchell D.A."/>
        </authorList>
    </citation>
    <scope>NUCLEOTIDE SEQUENCE [LARGE SCALE GENOMIC DNA]</scope>
    <source>
        <strain evidence="9 10">ATCC 21389</strain>
    </source>
</reference>
<dbReference type="Pfam" id="PF00753">
    <property type="entry name" value="Lactamase_B"/>
    <property type="match status" value="1"/>
</dbReference>
<dbReference type="SUPFAM" id="SSF56281">
    <property type="entry name" value="Metallo-hydrolase/oxidoreductase"/>
    <property type="match status" value="1"/>
</dbReference>
<name>A0A2V4NAP6_9ACTN</name>
<dbReference type="Gene3D" id="3.60.15.10">
    <property type="entry name" value="Ribonuclease Z/Hydroxyacylglutathione hydrolase-like"/>
    <property type="match status" value="1"/>
</dbReference>
<feature type="domain" description="Metallo-beta-lactamase" evidence="8">
    <location>
        <begin position="609"/>
        <end position="812"/>
    </location>
</feature>
<keyword evidence="10" id="KW-1185">Reference proteome</keyword>
<feature type="region of interest" description="Disordered" evidence="6">
    <location>
        <begin position="142"/>
        <end position="161"/>
    </location>
</feature>
<evidence type="ECO:0000256" key="2">
    <source>
        <dbReference type="ARBA" id="ARBA00022475"/>
    </source>
</evidence>
<dbReference type="PANTHER" id="PTHR30619">
    <property type="entry name" value="DNA INTERNALIZATION/COMPETENCE PROTEIN COMEC/REC2"/>
    <property type="match status" value="1"/>
</dbReference>
<protein>
    <recommendedName>
        <fullName evidence="8">Metallo-beta-lactamase domain-containing protein</fullName>
    </recommendedName>
</protein>
<feature type="transmembrane region" description="Helical" evidence="7">
    <location>
        <begin position="354"/>
        <end position="371"/>
    </location>
</feature>
<dbReference type="OrthoDB" id="7177610at2"/>
<evidence type="ECO:0000256" key="1">
    <source>
        <dbReference type="ARBA" id="ARBA00004651"/>
    </source>
</evidence>
<evidence type="ECO:0000256" key="6">
    <source>
        <dbReference type="SAM" id="MobiDB-lite"/>
    </source>
</evidence>
<dbReference type="Proteomes" id="UP000248039">
    <property type="component" value="Unassembled WGS sequence"/>
</dbReference>
<dbReference type="CDD" id="cd07731">
    <property type="entry name" value="ComA-like_MBL-fold"/>
    <property type="match status" value="1"/>
</dbReference>
<sequence>MPPKPPPTAADPTASAPAPGSAPAPAPAPAPASDLRLLLPTIAAWCAAALLLDLTPRHLLLVLLLAGLAVLTATALLLCRRQHLGRGRILAAAILLTISAAATCTALHTADRYRGPLPALARAAAEADGAAAPIEVELTVTRDPRTHTSRSRGSGPPHPVLSVDATAERIVTPVEPPTRTRTPVTVIVQGGDTAAWQRLLPTTRVSAQVRVLPATAEGAETGAVLLAQGAPRQLAPPSWFQRLAGRLRAGLREACAELSPDARALLPGLVVGDTSAIPEDLMAAFHSTDLVHLVAVSGANLSIVLAVLLGAPARAGTAERGGLAALLGVPLRLAALLGALLTLAFVTLCRPDPSVVRAAATGMLSLLALALGRPRQALSALAAGVLALLLFDPRLARSYGFLLSVLATAGLLTLGRRWSEALRERGWPHHLAEAVASAAAAQALCTPATVLLAPRVSLVGIPCNLLAELAVAPATLLGFATLAVAPLSPGAARFLAGLAAFPTEWLVRVARSGAELPGAELAWTPGWPGTVLLALAITAACFALPALLPKPGPATPAGPGSRARRVRLLLAAPLALALLLLLLRPPALVRVATGWPPADARLVLCSVGQGDLTVLPVPGSPDSAVVVDAGPDPAAADTCLRDLGITRIPLVLLSHFHADHLEGLPGVLRRRSVGAIETTTLSAPPGEAAKATAWARAANVPLLQPTPGEHRSAAPDLSWDVLWPSGPLGPDTPGPNNASLALLVQAGPLRIALLGDLEPAAQSALLARAHPPRVDVLKVAHHGSANQDWTLARALHPHLALISVGADNSYGHPSAHTVAHLESLGATVLRTDQAGDIALQSDSPGALHVLTHPRPGAE</sequence>